<dbReference type="Pfam" id="PF03709">
    <property type="entry name" value="OKR_DC_1_N"/>
    <property type="match status" value="1"/>
</dbReference>
<dbReference type="Proteomes" id="UP000019202">
    <property type="component" value="Unassembled WGS sequence"/>
</dbReference>
<proteinExistence type="predicted"/>
<dbReference type="EMBL" id="CBXF010000143">
    <property type="protein sequence ID" value="CDL85550.1"/>
    <property type="molecule type" value="Genomic_DNA"/>
</dbReference>
<feature type="domain" description="Orn/Lys/Arg decarboxylase N-terminal" evidence="1">
    <location>
        <begin position="9"/>
        <end position="78"/>
    </location>
</feature>
<dbReference type="InterPro" id="IPR005308">
    <property type="entry name" value="OKR_de-COase_N"/>
</dbReference>
<dbReference type="InterPro" id="IPR027464">
    <property type="entry name" value="Ornithine_deCO2ase_N"/>
</dbReference>
<dbReference type="GO" id="GO:0016831">
    <property type="term" value="F:carboxy-lyase activity"/>
    <property type="evidence" value="ECO:0007669"/>
    <property type="project" value="InterPro"/>
</dbReference>
<accession>W1J7T5</accession>
<evidence type="ECO:0000313" key="3">
    <source>
        <dbReference type="Proteomes" id="UP000019202"/>
    </source>
</evidence>
<keyword evidence="3" id="KW-1185">Reference proteome</keyword>
<reference evidence="2" key="1">
    <citation type="submission" date="2013-11" db="EMBL/GenBank/DDBJ databases">
        <title>Draft genome sequence and annotation of the entomopathogenic bacteria, Xenorhabdus cabanillasi strain JM26 and Xenorhabdus szentirmai strain DSM 16338.</title>
        <authorList>
            <person name="Gualtieri M."/>
            <person name="Ogier J.C."/>
            <person name="Pages S."/>
            <person name="Givaudan A."/>
            <person name="Gaudriault S."/>
        </authorList>
    </citation>
    <scope>NUCLEOTIDE SEQUENCE [LARGE SCALE GENOMIC DNA]</scope>
    <source>
        <strain evidence="2">DSM 16338</strain>
    </source>
</reference>
<sequence length="110" mass="12661">MQHLPFFNSERTIVDIKETHFTDVSAVVISLEDILNGKLERIEETQFSLPVYLIMPENKALPKHILSRVTAVFQSENQEQLLFIWKPPVTHLDSLAELMPDASKKIIYAI</sequence>
<organism evidence="2 3">
    <name type="scientific">Xenorhabdus szentirmaii DSM 16338</name>
    <dbReference type="NCBI Taxonomy" id="1427518"/>
    <lineage>
        <taxon>Bacteria</taxon>
        <taxon>Pseudomonadati</taxon>
        <taxon>Pseudomonadota</taxon>
        <taxon>Gammaproteobacteria</taxon>
        <taxon>Enterobacterales</taxon>
        <taxon>Morganellaceae</taxon>
        <taxon>Xenorhabdus</taxon>
    </lineage>
</organism>
<dbReference type="Gene3D" id="3.40.50.220">
    <property type="match status" value="1"/>
</dbReference>
<protein>
    <recommendedName>
        <fullName evidence="1">Orn/Lys/Arg decarboxylase N-terminal domain-containing protein</fullName>
    </recommendedName>
</protein>
<dbReference type="InterPro" id="IPR011006">
    <property type="entry name" value="CheY-like_superfamily"/>
</dbReference>
<gene>
    <name evidence="2" type="ORF">XSR1_80050</name>
</gene>
<evidence type="ECO:0000259" key="1">
    <source>
        <dbReference type="Pfam" id="PF03709"/>
    </source>
</evidence>
<comment type="caution">
    <text evidence="2">The sequence shown here is derived from an EMBL/GenBank/DDBJ whole genome shotgun (WGS) entry which is preliminary data.</text>
</comment>
<dbReference type="SUPFAM" id="SSF52172">
    <property type="entry name" value="CheY-like"/>
    <property type="match status" value="1"/>
</dbReference>
<name>W1J7T5_9GAMM</name>
<dbReference type="AlphaFoldDB" id="W1J7T5"/>
<evidence type="ECO:0000313" key="2">
    <source>
        <dbReference type="EMBL" id="CDL85550.1"/>
    </source>
</evidence>
<dbReference type="STRING" id="1427518.XSR1_80050"/>